<name>A0A0E3LB55_9EURY</name>
<reference evidence="1 2" key="1">
    <citation type="submission" date="2014-07" db="EMBL/GenBank/DDBJ databases">
        <title>Methanogenic archaea and the global carbon cycle.</title>
        <authorList>
            <person name="Henriksen J.R."/>
            <person name="Luke J."/>
            <person name="Reinhart S."/>
            <person name="Benedict M.N."/>
            <person name="Youngblut N.D."/>
            <person name="Metcalf M.E."/>
            <person name="Whitaker R.J."/>
            <person name="Metcalf W.W."/>
        </authorList>
    </citation>
    <scope>NUCLEOTIDE SEQUENCE [LARGE SCALE GENOMIC DNA]</scope>
    <source>
        <strain evidence="1 2">HI350</strain>
    </source>
</reference>
<accession>A0A0E3LB55</accession>
<dbReference type="HOGENOM" id="CLU_1060130_0_0_2"/>
<dbReference type="PATRIC" id="fig|1434119.4.peg.3271"/>
<sequence length="273" mass="29009">MTIKDKYLRTLVCLVILTLGISLVPVASASNTIPSLPNVFSGKLITEGADVPTGTIISAYIDSELAGSSTIDKAGEYELGVSGTEEDNGKEIIFKLGLVESEPVSVTYQHGAVPVELDLTFEGEFVPPVIESCSASPVYILNDGEDYSTIRAKVSDETSGVMSVTIDLTPLGGEVVSLTPESGDIYTCDVSSTLAGEFKLALTATDYFGNTVTDSDSISITVVSENEIATMFGGADKSLSAEEIKNIVNNNEISSRLKYEILAIYFADGWDRI</sequence>
<dbReference type="GeneID" id="41606620"/>
<proteinExistence type="predicted"/>
<dbReference type="EMBL" id="CP009507">
    <property type="protein sequence ID" value="AKB33181.1"/>
    <property type="molecule type" value="Genomic_DNA"/>
</dbReference>
<dbReference type="InterPro" id="IPR013783">
    <property type="entry name" value="Ig-like_fold"/>
</dbReference>
<evidence type="ECO:0000313" key="2">
    <source>
        <dbReference type="Proteomes" id="UP000033092"/>
    </source>
</evidence>
<evidence type="ECO:0000313" key="1">
    <source>
        <dbReference type="EMBL" id="AKB33181.1"/>
    </source>
</evidence>
<organism evidence="1 2">
    <name type="scientific">Methanosarcina siciliae HI350</name>
    <dbReference type="NCBI Taxonomy" id="1434119"/>
    <lineage>
        <taxon>Archaea</taxon>
        <taxon>Methanobacteriati</taxon>
        <taxon>Methanobacteriota</taxon>
        <taxon>Stenosarchaea group</taxon>
        <taxon>Methanomicrobia</taxon>
        <taxon>Methanosarcinales</taxon>
        <taxon>Methanosarcinaceae</taxon>
        <taxon>Methanosarcina</taxon>
    </lineage>
</organism>
<dbReference type="AlphaFoldDB" id="A0A0E3LB55"/>
<dbReference type="RefSeq" id="WP_048173002.1">
    <property type="nucleotide sequence ID" value="NZ_CP009507.1"/>
</dbReference>
<dbReference type="Proteomes" id="UP000033092">
    <property type="component" value="Chromosome"/>
</dbReference>
<dbReference type="KEGG" id="msz:MSSIH_2491"/>
<protein>
    <submittedName>
        <fullName evidence="1">Uncharacterized protein</fullName>
    </submittedName>
</protein>
<gene>
    <name evidence="1" type="ORF">MSSIH_2491</name>
</gene>
<dbReference type="Gene3D" id="2.60.40.10">
    <property type="entry name" value="Immunoglobulins"/>
    <property type="match status" value="1"/>
</dbReference>
<dbReference type="GeneID" id="24861420"/>